<dbReference type="Gene3D" id="3.30.420.40">
    <property type="match status" value="2"/>
</dbReference>
<name>A0A433Q371_9FUNG</name>
<organism evidence="1 2">
    <name type="scientific">Jimgerdemannia flammicorona</name>
    <dbReference type="NCBI Taxonomy" id="994334"/>
    <lineage>
        <taxon>Eukaryota</taxon>
        <taxon>Fungi</taxon>
        <taxon>Fungi incertae sedis</taxon>
        <taxon>Mucoromycota</taxon>
        <taxon>Mucoromycotina</taxon>
        <taxon>Endogonomycetes</taxon>
        <taxon>Endogonales</taxon>
        <taxon>Endogonaceae</taxon>
        <taxon>Jimgerdemannia</taxon>
    </lineage>
</organism>
<evidence type="ECO:0008006" key="3">
    <source>
        <dbReference type="Google" id="ProtNLM"/>
    </source>
</evidence>
<reference evidence="1 2" key="1">
    <citation type="journal article" date="2018" name="New Phytol.">
        <title>Phylogenomics of Endogonaceae and evolution of mycorrhizas within Mucoromycota.</title>
        <authorList>
            <person name="Chang Y."/>
            <person name="Desiro A."/>
            <person name="Na H."/>
            <person name="Sandor L."/>
            <person name="Lipzen A."/>
            <person name="Clum A."/>
            <person name="Barry K."/>
            <person name="Grigoriev I.V."/>
            <person name="Martin F.M."/>
            <person name="Stajich J.E."/>
            <person name="Smith M.E."/>
            <person name="Bonito G."/>
            <person name="Spatafora J.W."/>
        </authorList>
    </citation>
    <scope>NUCLEOTIDE SEQUENCE [LARGE SCALE GENOMIC DNA]</scope>
    <source>
        <strain evidence="1 2">AD002</strain>
    </source>
</reference>
<keyword evidence="2" id="KW-1185">Reference proteome</keyword>
<dbReference type="SUPFAM" id="SSF53067">
    <property type="entry name" value="Actin-like ATPase domain"/>
    <property type="match status" value="2"/>
</dbReference>
<proteinExistence type="predicted"/>
<evidence type="ECO:0000313" key="2">
    <source>
        <dbReference type="Proteomes" id="UP000274822"/>
    </source>
</evidence>
<dbReference type="EMBL" id="RBNJ01016718">
    <property type="protein sequence ID" value="RUS24240.1"/>
    <property type="molecule type" value="Genomic_DNA"/>
</dbReference>
<dbReference type="InterPro" id="IPR043129">
    <property type="entry name" value="ATPase_NBD"/>
</dbReference>
<dbReference type="CDD" id="cd10229">
    <property type="entry name" value="ASKHA_NBD_HSP70_HSPA12"/>
    <property type="match status" value="1"/>
</dbReference>
<dbReference type="PANTHER" id="PTHR14187:SF5">
    <property type="entry name" value="HEAT SHOCK 70 KDA PROTEIN 12A"/>
    <property type="match status" value="1"/>
</dbReference>
<dbReference type="Gene3D" id="3.90.640.10">
    <property type="entry name" value="Actin, Chain A, domain 4"/>
    <property type="match status" value="1"/>
</dbReference>
<comment type="caution">
    <text evidence="1">The sequence shown here is derived from an EMBL/GenBank/DDBJ whole genome shotgun (WGS) entry which is preliminary data.</text>
</comment>
<sequence length="429" mass="47850">MSQLTFATGPSNQGQAGTGLYPETRIVAAIDFGTTHSGFAMAHVDDRRVTDYRDWPSQIVQYPKNLTCIRYDSNDEVSSWGYNARYAENGFCLERFKLYLDPNISNMPPLPPRGVVCVISDYLRVLHQFFLEYMERRYGRMYNNTNVMWILTVPAMWNERAKQLMSDSAVQAGIISAQDANDRLRFRIVLEPEAAAMTCCEYSNLNALRVNDTFIVVDAGGGTVDLAAYCIAKNPSTGLESLRELCNGNGASCGSTFVDESFLAFLERKCGSTAVQRFRETLPRIWHSNILRPWEQIKREFRGSVSFSAGHLVESIAVPPGLKRLMTATDVQRLESESDGEIQMTLNDLKAMFDPVIQQVIQLINTQIIQCNNNIPGINIDKIFLIGGFGQSSYLYEAIKNSFQNIALLRPADCGGAIMAGAVLLGLNH</sequence>
<gene>
    <name evidence="1" type="ORF">BC938DRAFT_473898</name>
</gene>
<feature type="non-terminal residue" evidence="1">
    <location>
        <position position="429"/>
    </location>
</feature>
<evidence type="ECO:0000313" key="1">
    <source>
        <dbReference type="EMBL" id="RUS24240.1"/>
    </source>
</evidence>
<dbReference type="Proteomes" id="UP000274822">
    <property type="component" value="Unassembled WGS sequence"/>
</dbReference>
<dbReference type="AlphaFoldDB" id="A0A433Q371"/>
<accession>A0A433Q371</accession>
<dbReference type="PANTHER" id="PTHR14187">
    <property type="entry name" value="ALPHA KINASE/ELONGATION FACTOR 2 KINASE"/>
    <property type="match status" value="1"/>
</dbReference>
<protein>
    <recommendedName>
        <fullName evidence="3">Actin-like ATPase domain-containing protein</fullName>
    </recommendedName>
</protein>